<keyword evidence="8" id="KW-1185">Reference proteome</keyword>
<feature type="transmembrane region" description="Helical" evidence="6">
    <location>
        <begin position="149"/>
        <end position="166"/>
    </location>
</feature>
<evidence type="ECO:0000256" key="2">
    <source>
        <dbReference type="ARBA" id="ARBA00009160"/>
    </source>
</evidence>
<dbReference type="AlphaFoldDB" id="A0AAQ3M3I5"/>
<evidence type="ECO:0000256" key="1">
    <source>
        <dbReference type="ARBA" id="ARBA00004370"/>
    </source>
</evidence>
<dbReference type="EMBL" id="CP138584">
    <property type="protein sequence ID" value="WPH00919.1"/>
    <property type="molecule type" value="Genomic_DNA"/>
</dbReference>
<keyword evidence="3 6" id="KW-0812">Transmembrane</keyword>
<evidence type="ECO:0000256" key="6">
    <source>
        <dbReference type="SAM" id="Phobius"/>
    </source>
</evidence>
<comment type="subcellular location">
    <subcellularLocation>
        <location evidence="1">Membrane</location>
    </subcellularLocation>
</comment>
<evidence type="ECO:0000256" key="5">
    <source>
        <dbReference type="ARBA" id="ARBA00023136"/>
    </source>
</evidence>
<feature type="transmembrane region" description="Helical" evidence="6">
    <location>
        <begin position="105"/>
        <end position="128"/>
    </location>
</feature>
<proteinExistence type="inferred from homology"/>
<comment type="similarity">
    <text evidence="2">Belongs to the FUN14 family.</text>
</comment>
<keyword evidence="4 6" id="KW-1133">Transmembrane helix</keyword>
<dbReference type="Proteomes" id="UP001303373">
    <property type="component" value="Chromosome 5"/>
</dbReference>
<dbReference type="GO" id="GO:0016020">
    <property type="term" value="C:membrane"/>
    <property type="evidence" value="ECO:0007669"/>
    <property type="project" value="UniProtKB-SubCell"/>
</dbReference>
<sequence length="167" mass="18106">MASRLFFNPGALRLPLLATTVGASTCLLLPTLAQQYHHRNLLRLDSSPSSVSPKDWSFSSYQNDASAPVVNRNGGLNSRAVRQFSSGSIFGLLAGLGVSMFSKSLAFLIGVLVIGVQTAESYGIHLVPYNRIQRYVKGVNIRTAMQDNVAFKLSFGLMFAFSAFAQL</sequence>
<name>A0AAQ3M3I5_9PEZI</name>
<evidence type="ECO:0000256" key="4">
    <source>
        <dbReference type="ARBA" id="ARBA00022989"/>
    </source>
</evidence>
<keyword evidence="5 6" id="KW-0472">Membrane</keyword>
<dbReference type="InterPro" id="IPR007014">
    <property type="entry name" value="FUN14"/>
</dbReference>
<evidence type="ECO:0000256" key="3">
    <source>
        <dbReference type="ARBA" id="ARBA00022692"/>
    </source>
</evidence>
<protein>
    <recommendedName>
        <fullName evidence="9">FUN14 family protein</fullName>
    </recommendedName>
</protein>
<reference evidence="7 8" key="1">
    <citation type="submission" date="2023-11" db="EMBL/GenBank/DDBJ databases">
        <title>An acidophilic fungus is an integral part of prey digestion in a carnivorous sundew plant.</title>
        <authorList>
            <person name="Tsai I.J."/>
        </authorList>
    </citation>
    <scope>NUCLEOTIDE SEQUENCE [LARGE SCALE GENOMIC DNA]</scope>
    <source>
        <strain evidence="7">169a</strain>
    </source>
</reference>
<organism evidence="7 8">
    <name type="scientific">Acrodontium crateriforme</name>
    <dbReference type="NCBI Taxonomy" id="150365"/>
    <lineage>
        <taxon>Eukaryota</taxon>
        <taxon>Fungi</taxon>
        <taxon>Dikarya</taxon>
        <taxon>Ascomycota</taxon>
        <taxon>Pezizomycotina</taxon>
        <taxon>Dothideomycetes</taxon>
        <taxon>Dothideomycetidae</taxon>
        <taxon>Mycosphaerellales</taxon>
        <taxon>Teratosphaeriaceae</taxon>
        <taxon>Acrodontium</taxon>
    </lineage>
</organism>
<gene>
    <name evidence="7" type="ORF">R9X50_00375300</name>
</gene>
<evidence type="ECO:0008006" key="9">
    <source>
        <dbReference type="Google" id="ProtNLM"/>
    </source>
</evidence>
<evidence type="ECO:0000313" key="8">
    <source>
        <dbReference type="Proteomes" id="UP001303373"/>
    </source>
</evidence>
<dbReference type="Pfam" id="PF04930">
    <property type="entry name" value="FUN14"/>
    <property type="match status" value="1"/>
</dbReference>
<accession>A0AAQ3M3I5</accession>
<evidence type="ECO:0000313" key="7">
    <source>
        <dbReference type="EMBL" id="WPH00919.1"/>
    </source>
</evidence>